<feature type="domain" description="Cupin type-2" evidence="1">
    <location>
        <begin position="37"/>
        <end position="96"/>
    </location>
</feature>
<dbReference type="PANTHER" id="PTHR40112">
    <property type="entry name" value="H2HPP ISOMERASE"/>
    <property type="match status" value="1"/>
</dbReference>
<dbReference type="KEGG" id="lacs:H4075_12540"/>
<dbReference type="PANTHER" id="PTHR40112:SF1">
    <property type="entry name" value="H2HPP ISOMERASE"/>
    <property type="match status" value="1"/>
</dbReference>
<keyword evidence="3" id="KW-1185">Reference proteome</keyword>
<name>A0A7G5XBR5_9BACT</name>
<dbReference type="InterPro" id="IPR013096">
    <property type="entry name" value="Cupin_2"/>
</dbReference>
<evidence type="ECO:0000313" key="3">
    <source>
        <dbReference type="Proteomes" id="UP000515344"/>
    </source>
</evidence>
<evidence type="ECO:0000313" key="2">
    <source>
        <dbReference type="EMBL" id="QNA42918.1"/>
    </source>
</evidence>
<organism evidence="2 3">
    <name type="scientific">Lacibacter sediminis</name>
    <dbReference type="NCBI Taxonomy" id="2760713"/>
    <lineage>
        <taxon>Bacteria</taxon>
        <taxon>Pseudomonadati</taxon>
        <taxon>Bacteroidota</taxon>
        <taxon>Chitinophagia</taxon>
        <taxon>Chitinophagales</taxon>
        <taxon>Chitinophagaceae</taxon>
        <taxon>Lacibacter</taxon>
    </lineage>
</organism>
<evidence type="ECO:0000259" key="1">
    <source>
        <dbReference type="Pfam" id="PF07883"/>
    </source>
</evidence>
<dbReference type="Pfam" id="PF07883">
    <property type="entry name" value="Cupin_2"/>
    <property type="match status" value="1"/>
</dbReference>
<sequence>MQHFPGFIEDKEKEWQTAGEGIRRKIVAYDPSVMLVIVDFEQGAVGTLHKHEHVQITHIESGVFEVEIAGEKKVLKAGDGFHILSNVEHGVVCLEKGVLIDVFSPMREDFLP</sequence>
<dbReference type="InterPro" id="IPR025499">
    <property type="entry name" value="KdgF"/>
</dbReference>
<protein>
    <submittedName>
        <fullName evidence="2">Cupin domain-containing protein</fullName>
    </submittedName>
</protein>
<dbReference type="InterPro" id="IPR011051">
    <property type="entry name" value="RmlC_Cupin_sf"/>
</dbReference>
<dbReference type="AlphaFoldDB" id="A0A7G5XBR5"/>
<dbReference type="RefSeq" id="WP_182801184.1">
    <property type="nucleotide sequence ID" value="NZ_CP060007.1"/>
</dbReference>
<dbReference type="EMBL" id="CP060007">
    <property type="protein sequence ID" value="QNA42918.1"/>
    <property type="molecule type" value="Genomic_DNA"/>
</dbReference>
<dbReference type="Gene3D" id="2.60.120.10">
    <property type="entry name" value="Jelly Rolls"/>
    <property type="match status" value="1"/>
</dbReference>
<dbReference type="Proteomes" id="UP000515344">
    <property type="component" value="Chromosome"/>
</dbReference>
<dbReference type="InterPro" id="IPR052535">
    <property type="entry name" value="Bacilysin_H2HPP_isomerase"/>
</dbReference>
<proteinExistence type="predicted"/>
<dbReference type="CDD" id="cd02238">
    <property type="entry name" value="cupin_KdgF"/>
    <property type="match status" value="1"/>
</dbReference>
<gene>
    <name evidence="2" type="ORF">H4075_12540</name>
</gene>
<dbReference type="SUPFAM" id="SSF51182">
    <property type="entry name" value="RmlC-like cupins"/>
    <property type="match status" value="1"/>
</dbReference>
<accession>A0A7G5XBR5</accession>
<dbReference type="InterPro" id="IPR014710">
    <property type="entry name" value="RmlC-like_jellyroll"/>
</dbReference>
<dbReference type="PIRSF" id="PIRSF029883">
    <property type="entry name" value="KdgF"/>
    <property type="match status" value="1"/>
</dbReference>
<reference evidence="3" key="1">
    <citation type="submission" date="2020-08" db="EMBL/GenBank/DDBJ databases">
        <title>Lacibacter sp. S13-6-6 genome sequencing.</title>
        <authorList>
            <person name="Jin L."/>
        </authorList>
    </citation>
    <scope>NUCLEOTIDE SEQUENCE [LARGE SCALE GENOMIC DNA]</scope>
    <source>
        <strain evidence="3">S13-6-6</strain>
    </source>
</reference>